<dbReference type="InterPro" id="IPR029331">
    <property type="entry name" value="MLIP"/>
</dbReference>
<protein>
    <submittedName>
        <fullName evidence="3">Muscular LMNA-interacting protein</fullName>
    </submittedName>
</protein>
<reference evidence="3" key="1">
    <citation type="submission" date="2025-08" db="UniProtKB">
        <authorList>
            <consortium name="RefSeq"/>
        </authorList>
    </citation>
    <scope>IDENTIFICATION</scope>
</reference>
<dbReference type="CTD" id="90523"/>
<dbReference type="GeneID" id="115810320"/>
<dbReference type="PANTHER" id="PTHR31514:SF1">
    <property type="entry name" value="MUSCULAR LMNA-INTERACTING PROTEIN"/>
    <property type="match status" value="1"/>
</dbReference>
<dbReference type="Pfam" id="PF15274">
    <property type="entry name" value="MLIP"/>
    <property type="match status" value="2"/>
</dbReference>
<feature type="region of interest" description="Disordered" evidence="1">
    <location>
        <begin position="406"/>
        <end position="533"/>
    </location>
</feature>
<dbReference type="AlphaFoldDB" id="A0A6J2V8G3"/>
<proteinExistence type="predicted"/>
<organism evidence="2 3">
    <name type="scientific">Chanos chanos</name>
    <name type="common">Milkfish</name>
    <name type="synonym">Mugil chanos</name>
    <dbReference type="NCBI Taxonomy" id="29144"/>
    <lineage>
        <taxon>Eukaryota</taxon>
        <taxon>Metazoa</taxon>
        <taxon>Chordata</taxon>
        <taxon>Craniata</taxon>
        <taxon>Vertebrata</taxon>
        <taxon>Euteleostomi</taxon>
        <taxon>Actinopterygii</taxon>
        <taxon>Neopterygii</taxon>
        <taxon>Teleostei</taxon>
        <taxon>Ostariophysi</taxon>
        <taxon>Gonorynchiformes</taxon>
        <taxon>Chanidae</taxon>
        <taxon>Chanos</taxon>
    </lineage>
</organism>
<dbReference type="RefSeq" id="XP_030628107.1">
    <property type="nucleotide sequence ID" value="XM_030772247.1"/>
</dbReference>
<dbReference type="Proteomes" id="UP000504632">
    <property type="component" value="Chromosome 4"/>
</dbReference>
<keyword evidence="2" id="KW-1185">Reference proteome</keyword>
<dbReference type="PANTHER" id="PTHR31514">
    <property type="entry name" value="MUSCULAR LMNA-INTERACTING PROTEIN MLIP"/>
    <property type="match status" value="1"/>
</dbReference>
<feature type="compositionally biased region" description="Low complexity" evidence="1">
    <location>
        <begin position="499"/>
        <end position="523"/>
    </location>
</feature>
<dbReference type="OrthoDB" id="9907594at2759"/>
<gene>
    <name evidence="3" type="primary">mlip</name>
</gene>
<feature type="compositionally biased region" description="Low complexity" evidence="1">
    <location>
        <begin position="302"/>
        <end position="313"/>
    </location>
</feature>
<evidence type="ECO:0000256" key="1">
    <source>
        <dbReference type="SAM" id="MobiDB-lite"/>
    </source>
</evidence>
<name>A0A6J2V8G3_CHACN</name>
<evidence type="ECO:0000313" key="2">
    <source>
        <dbReference type="Proteomes" id="UP000504632"/>
    </source>
</evidence>
<evidence type="ECO:0000313" key="3">
    <source>
        <dbReference type="RefSeq" id="XP_030628107.1"/>
    </source>
</evidence>
<sequence>MTHEGVYKAEIVYIRESEEKQPEQSLKQAAHPQLKSSSDHLVTPLPPPPPLVTACSELDSANPKSVPAPKETTDNKHPSISHIGCQSKSPEAEVRADLFLNNTVQREEGVSPTNSVEMLASPTSSKESILSEVWDRDRSWSAIHLLSPTESPVPVSRTISQCSSIRSGAFSPAVVRLKRHSLAPGSSLIQMPPVSVTPCCNSLAPSPCPLSPRARHRPPPTQLSLLTAILRKGRLPILSPALQRPYTPCWPICQVNLSSCMACSAASSVASVCQDESRPVSSASTVRPCSRSCPGEEPQLESSKSSLDSLSVSSREHSSSGPIPPPSKCLVKPEYRSIACNSRVISPTQDSLLTKPVSHAQPSLPQLYKPVNKDVPSVSNVLQHSSFSRLRSLSPKASSLPCCNSTGKITPSNPPVSPIPKQVEEKSTPEIPNGKKTLPDLERVLSGSRAFRLSPPPRVSSLSQLSYTPPISPTCPSPKSNSRPTSPDYYTLSPSPAVSSRQLSPSPSYSLSSTPSPTPRASSTDLPHKKRKPYKIKSTYKALAAIPTNTLLLEQQAIDDEVDKGENQLNSLNDQEQEETHAEMCSPAQLRQQSEELYAVIDEVLEDSIHNRQSLPANKPSKKFVATETPKTKPGVIRPVNVAARLKEEEGEEYHPNPFWRYQDFNSDRVQYTLASKVLEGAEADGIGRPKSEITRKMNPAEELMDTRASPALLITEATEQQSPAVTEAASLNLTQVRMGTQETHI</sequence>
<feature type="region of interest" description="Disordered" evidence="1">
    <location>
        <begin position="281"/>
        <end position="328"/>
    </location>
</feature>
<feature type="region of interest" description="Disordered" evidence="1">
    <location>
        <begin position="613"/>
        <end position="632"/>
    </location>
</feature>
<dbReference type="InParanoid" id="A0A6J2V8G3"/>
<accession>A0A6J2V8G3</accession>
<feature type="region of interest" description="Disordered" evidence="1">
    <location>
        <begin position="16"/>
        <end position="87"/>
    </location>
</feature>